<evidence type="ECO:0000313" key="2">
    <source>
        <dbReference type="Proteomes" id="UP000680038"/>
    </source>
</evidence>
<organism evidence="1 2">
    <name type="scientific">Dyadobacter helix</name>
    <dbReference type="NCBI Taxonomy" id="2822344"/>
    <lineage>
        <taxon>Bacteria</taxon>
        <taxon>Pseudomonadati</taxon>
        <taxon>Bacteroidota</taxon>
        <taxon>Cytophagia</taxon>
        <taxon>Cytophagales</taxon>
        <taxon>Spirosomataceae</taxon>
        <taxon>Dyadobacter</taxon>
    </lineage>
</organism>
<dbReference type="EMBL" id="CAJRAF010000004">
    <property type="protein sequence ID" value="CAG5016446.1"/>
    <property type="molecule type" value="Genomic_DNA"/>
</dbReference>
<dbReference type="Gene3D" id="3.40.50.1820">
    <property type="entry name" value="alpha/beta hydrolase"/>
    <property type="match status" value="1"/>
</dbReference>
<dbReference type="SUPFAM" id="SSF53474">
    <property type="entry name" value="alpha/beta-Hydrolases"/>
    <property type="match status" value="1"/>
</dbReference>
<dbReference type="PANTHER" id="PTHR48098:SF6">
    <property type="entry name" value="FERRI-BACILLIBACTIN ESTERASE BESA"/>
    <property type="match status" value="1"/>
</dbReference>
<dbReference type="Pfam" id="PF00756">
    <property type="entry name" value="Esterase"/>
    <property type="match status" value="1"/>
</dbReference>
<evidence type="ECO:0008006" key="3">
    <source>
        <dbReference type="Google" id="ProtNLM"/>
    </source>
</evidence>
<comment type="caution">
    <text evidence="1">The sequence shown here is derived from an EMBL/GenBank/DDBJ whole genome shotgun (WGS) entry which is preliminary data.</text>
</comment>
<evidence type="ECO:0000313" key="1">
    <source>
        <dbReference type="EMBL" id="CAG5016446.1"/>
    </source>
</evidence>
<keyword evidence="2" id="KW-1185">Reference proteome</keyword>
<accession>A0A916NDZ8</accession>
<dbReference type="PANTHER" id="PTHR48098">
    <property type="entry name" value="ENTEROCHELIN ESTERASE-RELATED"/>
    <property type="match status" value="1"/>
</dbReference>
<proteinExistence type="predicted"/>
<name>A0A916NDZ8_9BACT</name>
<protein>
    <recommendedName>
        <fullName evidence="3">Esterase</fullName>
    </recommendedName>
</protein>
<dbReference type="AlphaFoldDB" id="A0A916NDZ8"/>
<reference evidence="1" key="1">
    <citation type="submission" date="2021-04" db="EMBL/GenBank/DDBJ databases">
        <authorList>
            <person name="Rodrigo-Torres L."/>
            <person name="Arahal R. D."/>
            <person name="Lucena T."/>
        </authorList>
    </citation>
    <scope>NUCLEOTIDE SEQUENCE</scope>
    <source>
        <strain evidence="1">CECT 9275</strain>
    </source>
</reference>
<dbReference type="InterPro" id="IPR029058">
    <property type="entry name" value="AB_hydrolase_fold"/>
</dbReference>
<gene>
    <name evidence="1" type="ORF">DYBT9275_05556</name>
</gene>
<dbReference type="Proteomes" id="UP000680038">
    <property type="component" value="Unassembled WGS sequence"/>
</dbReference>
<dbReference type="InterPro" id="IPR050583">
    <property type="entry name" value="Mycobacterial_A85_antigen"/>
</dbReference>
<dbReference type="InterPro" id="IPR000801">
    <property type="entry name" value="Esterase-like"/>
</dbReference>
<sequence length="287" mass="32828">MYNFRERALSVILQFLFFSLNRILILPSVILNVTTEELFSDSLGRNVVLTHIVPSCQKPFQKLLLLNDGQYFGPLRLVDILNNFWEGKEKAPFLVTGIHAGHDRLHEYGIAGQADYAGRGSRASHTTSFVINELLPYLSDKFQTSFAEIIYAGFSLGGLMALDITWQHPGVFSRVGVFSGALWWRQKALDDGYRDEDRIMHRQIWESARCPDLKFWFQCGGKDETDDRDGDGVIDSIQDTLECIVELERKGFFWGKDIRYVEVPDGEHNVCTWSGIMPDFLEWAFGD</sequence>